<dbReference type="GO" id="GO:0004222">
    <property type="term" value="F:metalloendopeptidase activity"/>
    <property type="evidence" value="ECO:0007669"/>
    <property type="project" value="InterPro"/>
</dbReference>
<gene>
    <name evidence="4" type="ORF">DYB31_015792</name>
</gene>
<dbReference type="AlphaFoldDB" id="A0A397FG25"/>
<name>A0A397FG25_APHAT</name>
<evidence type="ECO:0000313" key="4">
    <source>
        <dbReference type="EMBL" id="RHZ31710.1"/>
    </source>
</evidence>
<dbReference type="GO" id="GO:0005886">
    <property type="term" value="C:plasma membrane"/>
    <property type="evidence" value="ECO:0007669"/>
    <property type="project" value="TreeGrafter"/>
</dbReference>
<keyword evidence="2" id="KW-0812">Transmembrane</keyword>
<evidence type="ECO:0000259" key="3">
    <source>
        <dbReference type="Pfam" id="PF01431"/>
    </source>
</evidence>
<dbReference type="Proteomes" id="UP000266196">
    <property type="component" value="Unassembled WGS sequence"/>
</dbReference>
<accession>A0A397FG25</accession>
<dbReference type="InterPro" id="IPR000718">
    <property type="entry name" value="Peptidase_M13"/>
</dbReference>
<feature type="non-terminal residue" evidence="4">
    <location>
        <position position="1"/>
    </location>
</feature>
<comment type="caution">
    <text evidence="4">The sequence shown here is derived from an EMBL/GenBank/DDBJ whole genome shotgun (WGS) entry which is preliminary data.</text>
</comment>
<comment type="similarity">
    <text evidence="1">Belongs to the peptidase M13 family.</text>
</comment>
<feature type="domain" description="Peptidase M13 C-terminal" evidence="3">
    <location>
        <begin position="55"/>
        <end position="199"/>
    </location>
</feature>
<dbReference type="Pfam" id="PF01431">
    <property type="entry name" value="Peptidase_M13"/>
    <property type="match status" value="1"/>
</dbReference>
<evidence type="ECO:0000256" key="1">
    <source>
        <dbReference type="ARBA" id="ARBA00007357"/>
    </source>
</evidence>
<keyword evidence="2" id="KW-1133">Transmembrane helix</keyword>
<organism evidence="4 5">
    <name type="scientific">Aphanomyces astaci</name>
    <name type="common">Crayfish plague agent</name>
    <dbReference type="NCBI Taxonomy" id="112090"/>
    <lineage>
        <taxon>Eukaryota</taxon>
        <taxon>Sar</taxon>
        <taxon>Stramenopiles</taxon>
        <taxon>Oomycota</taxon>
        <taxon>Saprolegniomycetes</taxon>
        <taxon>Saprolegniales</taxon>
        <taxon>Verrucalvaceae</taxon>
        <taxon>Aphanomyces</taxon>
    </lineage>
</organism>
<dbReference type="PANTHER" id="PTHR11733:SF167">
    <property type="entry name" value="FI17812P1-RELATED"/>
    <property type="match status" value="1"/>
</dbReference>
<dbReference type="PROSITE" id="PS51885">
    <property type="entry name" value="NEPRILYSIN"/>
    <property type="match status" value="1"/>
</dbReference>
<dbReference type="InterPro" id="IPR018497">
    <property type="entry name" value="Peptidase_M13_C"/>
</dbReference>
<sequence>GGPEKPQLYPTLTLDSKSYLNNRWKVSQVNIDTNLKLNGQPVERRKFDKSPHEANAYYCPSKNQITLPAGILQSPLFDGQFDAAQNFGAIGMLIGHEITHGFDNRGRNYDGDGNLKQWWSNATNTAFKTKSQCIIDQYANFVVKSDVNGSALGNVNGKISLGETIADNGGLKTSFRAYHEYLKEFPSQYAAEAGDKLFYFPNNGGLRTLAVVPAVLFHANPHSIKGGVTGVDMFFVISGYLIQAGILFKESSGSSFTYIDFYSHRIFPALLLVLTFTLVVGCVWLLDKAVQSMALVSGTFFEANIQLLIVQQGYFDASVKENLLLHLWRWRAKRL</sequence>
<keyword evidence="2" id="KW-0472">Membrane</keyword>
<evidence type="ECO:0000256" key="2">
    <source>
        <dbReference type="SAM" id="Phobius"/>
    </source>
</evidence>
<evidence type="ECO:0000313" key="5">
    <source>
        <dbReference type="Proteomes" id="UP000266196"/>
    </source>
</evidence>
<dbReference type="VEuPathDB" id="FungiDB:H257_08666"/>
<feature type="transmembrane region" description="Helical" evidence="2">
    <location>
        <begin position="266"/>
        <end position="286"/>
    </location>
</feature>
<reference evidence="4 5" key="1">
    <citation type="submission" date="2018-08" db="EMBL/GenBank/DDBJ databases">
        <title>Aphanomyces genome sequencing and annotation.</title>
        <authorList>
            <person name="Minardi D."/>
            <person name="Oidtmann B."/>
            <person name="Van Der Giezen M."/>
            <person name="Studholme D.J."/>
        </authorList>
    </citation>
    <scope>NUCLEOTIDE SEQUENCE [LARGE SCALE GENOMIC DNA]</scope>
    <source>
        <strain evidence="4 5">197901</strain>
    </source>
</reference>
<dbReference type="EMBL" id="QUTE01006749">
    <property type="protein sequence ID" value="RHZ31710.1"/>
    <property type="molecule type" value="Genomic_DNA"/>
</dbReference>
<dbReference type="VEuPathDB" id="FungiDB:H257_18689"/>
<dbReference type="PRINTS" id="PR00786">
    <property type="entry name" value="NEPRILYSIN"/>
</dbReference>
<dbReference type="InterPro" id="IPR024079">
    <property type="entry name" value="MetalloPept_cat_dom_sf"/>
</dbReference>
<dbReference type="SUPFAM" id="SSF55486">
    <property type="entry name" value="Metalloproteases ('zincins'), catalytic domain"/>
    <property type="match status" value="1"/>
</dbReference>
<proteinExistence type="inferred from homology"/>
<dbReference type="GO" id="GO:0016485">
    <property type="term" value="P:protein processing"/>
    <property type="evidence" value="ECO:0007669"/>
    <property type="project" value="TreeGrafter"/>
</dbReference>
<protein>
    <recommendedName>
        <fullName evidence="3">Peptidase M13 C-terminal domain-containing protein</fullName>
    </recommendedName>
</protein>
<dbReference type="PANTHER" id="PTHR11733">
    <property type="entry name" value="ZINC METALLOPROTEASE FAMILY M13 NEPRILYSIN-RELATED"/>
    <property type="match status" value="1"/>
</dbReference>
<dbReference type="Gene3D" id="3.40.390.10">
    <property type="entry name" value="Collagenase (Catalytic Domain)"/>
    <property type="match status" value="1"/>
</dbReference>